<feature type="compositionally biased region" description="Low complexity" evidence="1">
    <location>
        <begin position="743"/>
        <end position="757"/>
    </location>
</feature>
<feature type="region of interest" description="Disordered" evidence="1">
    <location>
        <begin position="921"/>
        <end position="940"/>
    </location>
</feature>
<evidence type="ECO:0000256" key="1">
    <source>
        <dbReference type="SAM" id="MobiDB-lite"/>
    </source>
</evidence>
<evidence type="ECO:0000313" key="4">
    <source>
        <dbReference type="Proteomes" id="UP000316079"/>
    </source>
</evidence>
<evidence type="ECO:0000259" key="2">
    <source>
        <dbReference type="Pfam" id="PF15712"/>
    </source>
</evidence>
<dbReference type="PANTHER" id="PTHR15087:SF14">
    <property type="entry name" value="PROTEIN NPAT"/>
    <property type="match status" value="1"/>
</dbReference>
<feature type="region of interest" description="Disordered" evidence="1">
    <location>
        <begin position="1044"/>
        <end position="1106"/>
    </location>
</feature>
<feature type="region of interest" description="Disordered" evidence="1">
    <location>
        <begin position="743"/>
        <end position="795"/>
    </location>
</feature>
<dbReference type="PANTHER" id="PTHR15087">
    <property type="entry name" value="PROTEIN NPAT"/>
    <property type="match status" value="1"/>
</dbReference>
<dbReference type="InterPro" id="IPR052850">
    <property type="entry name" value="NPAT_LisH"/>
</dbReference>
<dbReference type="STRING" id="623744.A0A553R2B1"/>
<feature type="compositionally biased region" description="Basic and acidic residues" evidence="1">
    <location>
        <begin position="297"/>
        <end position="307"/>
    </location>
</feature>
<feature type="region of interest" description="Disordered" evidence="1">
    <location>
        <begin position="81"/>
        <end position="115"/>
    </location>
</feature>
<reference evidence="3 4" key="1">
    <citation type="journal article" date="2019" name="Sci. Data">
        <title>Hybrid genome assembly and annotation of Danionella translucida.</title>
        <authorList>
            <person name="Kadobianskyi M."/>
            <person name="Schulze L."/>
            <person name="Schuelke M."/>
            <person name="Judkewitz B."/>
        </authorList>
    </citation>
    <scope>NUCLEOTIDE SEQUENCE [LARGE SCALE GENOMIC DNA]</scope>
    <source>
        <strain evidence="3 4">Bolton</strain>
    </source>
</reference>
<feature type="compositionally biased region" description="Polar residues" evidence="1">
    <location>
        <begin position="864"/>
        <end position="876"/>
    </location>
</feature>
<feature type="region of interest" description="Disordered" evidence="1">
    <location>
        <begin position="705"/>
        <end position="725"/>
    </location>
</feature>
<feature type="compositionally biased region" description="Basic and acidic residues" evidence="1">
    <location>
        <begin position="811"/>
        <end position="821"/>
    </location>
</feature>
<accession>A0A553R2B1</accession>
<organism evidence="3 4">
    <name type="scientific">Danionella cerebrum</name>
    <dbReference type="NCBI Taxonomy" id="2873325"/>
    <lineage>
        <taxon>Eukaryota</taxon>
        <taxon>Metazoa</taxon>
        <taxon>Chordata</taxon>
        <taxon>Craniata</taxon>
        <taxon>Vertebrata</taxon>
        <taxon>Euteleostomi</taxon>
        <taxon>Actinopterygii</taxon>
        <taxon>Neopterygii</taxon>
        <taxon>Teleostei</taxon>
        <taxon>Ostariophysi</taxon>
        <taxon>Cypriniformes</taxon>
        <taxon>Danionidae</taxon>
        <taxon>Danioninae</taxon>
        <taxon>Danionella</taxon>
    </lineage>
</organism>
<feature type="domain" description="Protein NPAT C-terminal" evidence="2">
    <location>
        <begin position="476"/>
        <end position="672"/>
    </location>
</feature>
<sequence>VRTRNGNQNNKRQHGHLLVSQSPFLVNLPATPASQCVTLSTVSTPQSMLGHSTPVSFPSQPTRPPTLCLTQSGDAPLQILVPDNRLNPGPLSPTRRKCDSPRRRGGGQLGAPGTSRASVLASSLIVESQSEETVTENLSQIVIENAREKILNDRSLQEKLAENINKILASDNSPQTSKAPCSTVEQEQSIDEILGLQGEIHMTDDAIQDILAQTESDPAFQALFDLFDNGPGQECLPSGQSTTQNILIASELNKKKPAVLPKTPPVTLQHQSPAKQTEQTPTISKRELAKPRGSASQKDKADRRPSDHSMTSSQLTEKVISMDIDGPESDSVIIQTEQLVPLDGLQSPQSSSQAPVANKAPQTMSIPETVKDACTPARVSELKENKETSPSLQSEVQVSHCPPQSVKETCTKTISPSKTSLHTQLSTVAVSAPTTIASSTSACATDPQAKEPDPSNLVSLKIIIRDEHDADEALNQAVSSISSECIPTIVLSSPVKSPAKPITTSVITQEETAQAVSCLPGVQGMGSLTPARSVQSNGQAVVARPTGQETGFFQLLQPNTTFGPSGGYYVVTDSSTTEQSSNVVLLPNKLPHGTISALPQMVAATPPRQRTLMSMGAKVSQSYSPGSTIIISSPVQPMLQNVMLPVSVMGQNTGKLTVLPNQMLTLPCSATLRQPTKVNAQPKLAPIGTTDTDVMAKSVSLQASKVLPQTSEQDKSMSSSSPSHRRILCFDVTPENTAAVLTSSQTSTLGSSATTTSIQQKPTTLTESKPTESSVISKRRLETTRVSEISPSSTKDSFTKITIFHQQNETQKNRVNEKRLNLFENNKLSSKGLSEPETRSDSQKNSAAKESGGASKSSSRGPKQKSTGNFKNSTDGETCEKPVEKNSLQDSPGITANKENEMESCRPSACSTEDLASAKFAAPVSNTSSKTSSKTAPLTKQAAEMLQDIQSQAPTNTPLKRPEVTCPDLPLPRTPGAGCAQDELTDGLRTPSRQRLRREGETTPRHLPLPATPDIPSCSPASEAGSENSINMAAHTLMILSRAARTGAPLKDSRRQEEARGGKTPIPTKGKKRKQTESSPLAKKELHLSRSSSSKKKSKKQKKLLDSFPDDLDVDKFLSSLHYDE</sequence>
<feature type="compositionally biased region" description="Basic and acidic residues" evidence="1">
    <location>
        <begin position="1051"/>
        <end position="1061"/>
    </location>
</feature>
<feature type="region of interest" description="Disordered" evidence="1">
    <location>
        <begin position="808"/>
        <end position="911"/>
    </location>
</feature>
<keyword evidence="4" id="KW-1185">Reference proteome</keyword>
<dbReference type="InterPro" id="IPR031442">
    <property type="entry name" value="NPAT_C"/>
</dbReference>
<proteinExistence type="predicted"/>
<dbReference type="EMBL" id="SRMA01025307">
    <property type="protein sequence ID" value="TRY96310.1"/>
    <property type="molecule type" value="Genomic_DNA"/>
</dbReference>
<dbReference type="Pfam" id="PF15712">
    <property type="entry name" value="NPAT_C"/>
    <property type="match status" value="2"/>
</dbReference>
<feature type="non-terminal residue" evidence="3">
    <location>
        <position position="1"/>
    </location>
</feature>
<feature type="compositionally biased region" description="Basic residues" evidence="1">
    <location>
        <begin position="1093"/>
        <end position="1102"/>
    </location>
</feature>
<protein>
    <recommendedName>
        <fullName evidence="2">Protein NPAT C-terminal domain-containing protein</fullName>
    </recommendedName>
</protein>
<name>A0A553R2B1_9TELE</name>
<feature type="compositionally biased region" description="Low complexity" evidence="1">
    <location>
        <begin position="925"/>
        <end position="935"/>
    </location>
</feature>
<dbReference type="AlphaFoldDB" id="A0A553R2B1"/>
<feature type="compositionally biased region" description="Polar residues" evidence="1">
    <location>
        <begin position="948"/>
        <end position="958"/>
    </location>
</feature>
<feature type="domain" description="Protein NPAT C-terminal" evidence="2">
    <location>
        <begin position="705"/>
        <end position="1125"/>
    </location>
</feature>
<dbReference type="Proteomes" id="UP000316079">
    <property type="component" value="Unassembled WGS sequence"/>
</dbReference>
<feature type="region of interest" description="Disordered" evidence="1">
    <location>
        <begin position="947"/>
        <end position="1030"/>
    </location>
</feature>
<dbReference type="OrthoDB" id="6287635at2759"/>
<dbReference type="GO" id="GO:0003712">
    <property type="term" value="F:transcription coregulator activity"/>
    <property type="evidence" value="ECO:0007669"/>
    <property type="project" value="TreeGrafter"/>
</dbReference>
<feature type="compositionally biased region" description="Polar residues" evidence="1">
    <location>
        <begin position="758"/>
        <end position="776"/>
    </location>
</feature>
<dbReference type="GO" id="GO:0005634">
    <property type="term" value="C:nucleus"/>
    <property type="evidence" value="ECO:0007669"/>
    <property type="project" value="TreeGrafter"/>
</dbReference>
<feature type="compositionally biased region" description="Polar residues" evidence="1">
    <location>
        <begin position="786"/>
        <end position="795"/>
    </location>
</feature>
<gene>
    <name evidence="3" type="ORF">DNTS_030037</name>
</gene>
<feature type="region of interest" description="Disordered" evidence="1">
    <location>
        <begin position="256"/>
        <end position="315"/>
    </location>
</feature>
<comment type="caution">
    <text evidence="3">The sequence shown here is derived from an EMBL/GenBank/DDBJ whole genome shotgun (WGS) entry which is preliminary data.</text>
</comment>
<evidence type="ECO:0000313" key="3">
    <source>
        <dbReference type="EMBL" id="TRY96310.1"/>
    </source>
</evidence>
<feature type="compositionally biased region" description="Polar residues" evidence="1">
    <location>
        <begin position="266"/>
        <end position="283"/>
    </location>
</feature>
<feature type="compositionally biased region" description="Low complexity" evidence="1">
    <location>
        <begin position="844"/>
        <end position="861"/>
    </location>
</feature>
<feature type="compositionally biased region" description="Polar residues" evidence="1">
    <location>
        <begin position="823"/>
        <end position="832"/>
    </location>
</feature>